<reference evidence="1" key="1">
    <citation type="journal article" date="2017" name="Nature">
        <title>The sunflower genome provides insights into oil metabolism, flowering and Asterid evolution.</title>
        <authorList>
            <person name="Badouin H."/>
            <person name="Gouzy J."/>
            <person name="Grassa C.J."/>
            <person name="Murat F."/>
            <person name="Staton S.E."/>
            <person name="Cottret L."/>
            <person name="Lelandais-Briere C."/>
            <person name="Owens G.L."/>
            <person name="Carrere S."/>
            <person name="Mayjonade B."/>
            <person name="Legrand L."/>
            <person name="Gill N."/>
            <person name="Kane N.C."/>
            <person name="Bowers J.E."/>
            <person name="Hubner S."/>
            <person name="Bellec A."/>
            <person name="Berard A."/>
            <person name="Berges H."/>
            <person name="Blanchet N."/>
            <person name="Boniface M.C."/>
            <person name="Brunel D."/>
            <person name="Catrice O."/>
            <person name="Chaidir N."/>
            <person name="Claudel C."/>
            <person name="Donnadieu C."/>
            <person name="Faraut T."/>
            <person name="Fievet G."/>
            <person name="Helmstetter N."/>
            <person name="King M."/>
            <person name="Knapp S.J."/>
            <person name="Lai Z."/>
            <person name="Le Paslier M.C."/>
            <person name="Lippi Y."/>
            <person name="Lorenzon L."/>
            <person name="Mandel J.R."/>
            <person name="Marage G."/>
            <person name="Marchand G."/>
            <person name="Marquand E."/>
            <person name="Bret-Mestries E."/>
            <person name="Morien E."/>
            <person name="Nambeesan S."/>
            <person name="Nguyen T."/>
            <person name="Pegot-Espagnet P."/>
            <person name="Pouilly N."/>
            <person name="Raftis F."/>
            <person name="Sallet E."/>
            <person name="Schiex T."/>
            <person name="Thomas J."/>
            <person name="Vandecasteele C."/>
            <person name="Vares D."/>
            <person name="Vear F."/>
            <person name="Vautrin S."/>
            <person name="Crespi M."/>
            <person name="Mangin B."/>
            <person name="Burke J.M."/>
            <person name="Salse J."/>
            <person name="Munos S."/>
            <person name="Vincourt P."/>
            <person name="Rieseberg L.H."/>
            <person name="Langlade N.B."/>
        </authorList>
    </citation>
    <scope>NUCLEOTIDE SEQUENCE</scope>
    <source>
        <tissue evidence="1">Leaves</tissue>
    </source>
</reference>
<gene>
    <name evidence="1" type="ORF">HanXRQr2_Chr17g0797751</name>
</gene>
<dbReference type="Proteomes" id="UP000215914">
    <property type="component" value="Unassembled WGS sequence"/>
</dbReference>
<proteinExistence type="predicted"/>
<keyword evidence="2" id="KW-1185">Reference proteome</keyword>
<dbReference type="Gramene" id="mRNA:HanXRQr2_Chr17g0797751">
    <property type="protein sequence ID" value="CDS:HanXRQr2_Chr17g0797751.1"/>
    <property type="gene ID" value="HanXRQr2_Chr17g0797751"/>
</dbReference>
<dbReference type="EMBL" id="MNCJ02000332">
    <property type="protein sequence ID" value="KAF5755011.1"/>
    <property type="molecule type" value="Genomic_DNA"/>
</dbReference>
<dbReference type="AlphaFoldDB" id="A0A9K3DGM9"/>
<evidence type="ECO:0000313" key="1">
    <source>
        <dbReference type="EMBL" id="KAF5755011.1"/>
    </source>
</evidence>
<accession>A0A9K3DGM9</accession>
<reference evidence="1" key="2">
    <citation type="submission" date="2020-06" db="EMBL/GenBank/DDBJ databases">
        <title>Helianthus annuus Genome sequencing and assembly Release 2.</title>
        <authorList>
            <person name="Gouzy J."/>
            <person name="Langlade N."/>
            <person name="Munos S."/>
        </authorList>
    </citation>
    <scope>NUCLEOTIDE SEQUENCE</scope>
    <source>
        <tissue evidence="1">Leaves</tissue>
    </source>
</reference>
<comment type="caution">
    <text evidence="1">The sequence shown here is derived from an EMBL/GenBank/DDBJ whole genome shotgun (WGS) entry which is preliminary data.</text>
</comment>
<protein>
    <submittedName>
        <fullName evidence="1">Uncharacterized protein</fullName>
    </submittedName>
</protein>
<name>A0A9K3DGM9_HELAN</name>
<evidence type="ECO:0000313" key="2">
    <source>
        <dbReference type="Proteomes" id="UP000215914"/>
    </source>
</evidence>
<sequence>MVKTLIYRKYQRRIHHVLTTLRPFRIRCHVTFCVLPYTVVHSMVLIRRSL</sequence>
<organism evidence="1 2">
    <name type="scientific">Helianthus annuus</name>
    <name type="common">Common sunflower</name>
    <dbReference type="NCBI Taxonomy" id="4232"/>
    <lineage>
        <taxon>Eukaryota</taxon>
        <taxon>Viridiplantae</taxon>
        <taxon>Streptophyta</taxon>
        <taxon>Embryophyta</taxon>
        <taxon>Tracheophyta</taxon>
        <taxon>Spermatophyta</taxon>
        <taxon>Magnoliopsida</taxon>
        <taxon>eudicotyledons</taxon>
        <taxon>Gunneridae</taxon>
        <taxon>Pentapetalae</taxon>
        <taxon>asterids</taxon>
        <taxon>campanulids</taxon>
        <taxon>Asterales</taxon>
        <taxon>Asteraceae</taxon>
        <taxon>Asteroideae</taxon>
        <taxon>Heliantheae alliance</taxon>
        <taxon>Heliantheae</taxon>
        <taxon>Helianthus</taxon>
    </lineage>
</organism>